<keyword evidence="2" id="KW-0413">Isomerase</keyword>
<dbReference type="GO" id="GO:0019316">
    <property type="term" value="P:D-allose catabolic process"/>
    <property type="evidence" value="ECO:0007669"/>
    <property type="project" value="TreeGrafter"/>
</dbReference>
<reference evidence="2" key="1">
    <citation type="journal article" date="2014" name="Int. J. Syst. Evol. Microbiol.">
        <title>Complete genome sequence of Corynebacterium casei LMG S-19264T (=DSM 44701T), isolated from a smear-ripened cheese.</title>
        <authorList>
            <consortium name="US DOE Joint Genome Institute (JGI-PGF)"/>
            <person name="Walter F."/>
            <person name="Albersmeier A."/>
            <person name="Kalinowski J."/>
            <person name="Ruckert C."/>
        </authorList>
    </citation>
    <scope>NUCLEOTIDE SEQUENCE</scope>
    <source>
        <strain evidence="2">CGMCC 1.16548</strain>
    </source>
</reference>
<dbReference type="Pfam" id="PF02502">
    <property type="entry name" value="LacAB_rpiB"/>
    <property type="match status" value="1"/>
</dbReference>
<protein>
    <submittedName>
        <fullName evidence="2">Ribose-5-phosphate isomerase</fullName>
    </submittedName>
</protein>
<dbReference type="SUPFAM" id="SSF89623">
    <property type="entry name" value="Ribose/Galactose isomerase RpiB/AlsB"/>
    <property type="match status" value="1"/>
</dbReference>
<comment type="similarity">
    <text evidence="1">Belongs to the LacAB/RpiB family.</text>
</comment>
<proteinExistence type="inferred from homology"/>
<gene>
    <name evidence="2" type="ORF">GCM10011600_19910</name>
</gene>
<evidence type="ECO:0000313" key="3">
    <source>
        <dbReference type="Proteomes" id="UP000617531"/>
    </source>
</evidence>
<dbReference type="Gene3D" id="3.40.1400.10">
    <property type="entry name" value="Sugar-phosphate isomerase, RpiB/LacA/LacB"/>
    <property type="match status" value="1"/>
</dbReference>
<accession>A0A8J3GRF5</accession>
<sequence>MRIHLAANFGGYALARALEARAIAAGHDVVWHGSAEPDPDDDYPIYAVRVGKAVVEDQDAAVDAFGVLVVDDVLAGVVAANKVNGARAVHAPSSAVAIAARRGVDANVLVLEDIAYEPSAWEALAVFMSTSMEHKVAPARRILQIEEYENSGTIEGWAIQLHPVQESRVYPPES</sequence>
<organism evidence="2 3">
    <name type="scientific">Pseudolysinimonas yzui</name>
    <dbReference type="NCBI Taxonomy" id="2708254"/>
    <lineage>
        <taxon>Bacteria</taxon>
        <taxon>Bacillati</taxon>
        <taxon>Actinomycetota</taxon>
        <taxon>Actinomycetes</taxon>
        <taxon>Micrococcales</taxon>
        <taxon>Microbacteriaceae</taxon>
        <taxon>Pseudolysinimonas</taxon>
    </lineage>
</organism>
<dbReference type="InterPro" id="IPR036569">
    <property type="entry name" value="RpiB_LacA_LacB_sf"/>
</dbReference>
<evidence type="ECO:0000313" key="2">
    <source>
        <dbReference type="EMBL" id="GHF18968.1"/>
    </source>
</evidence>
<dbReference type="AlphaFoldDB" id="A0A8J3GRF5"/>
<dbReference type="GO" id="GO:0009052">
    <property type="term" value="P:pentose-phosphate shunt, non-oxidative branch"/>
    <property type="evidence" value="ECO:0007669"/>
    <property type="project" value="TreeGrafter"/>
</dbReference>
<evidence type="ECO:0000256" key="1">
    <source>
        <dbReference type="ARBA" id="ARBA00008754"/>
    </source>
</evidence>
<dbReference type="InterPro" id="IPR003500">
    <property type="entry name" value="RpiB_LacA_LacB"/>
</dbReference>
<dbReference type="RefSeq" id="WP_191283328.1">
    <property type="nucleotide sequence ID" value="NZ_BNAI01000003.1"/>
</dbReference>
<keyword evidence="3" id="KW-1185">Reference proteome</keyword>
<reference evidence="2" key="2">
    <citation type="submission" date="2020-09" db="EMBL/GenBank/DDBJ databases">
        <authorList>
            <person name="Sun Q."/>
            <person name="Zhou Y."/>
        </authorList>
    </citation>
    <scope>NUCLEOTIDE SEQUENCE</scope>
    <source>
        <strain evidence="2">CGMCC 1.16548</strain>
    </source>
</reference>
<dbReference type="Proteomes" id="UP000617531">
    <property type="component" value="Unassembled WGS sequence"/>
</dbReference>
<dbReference type="EMBL" id="BNAI01000003">
    <property type="protein sequence ID" value="GHF18968.1"/>
    <property type="molecule type" value="Genomic_DNA"/>
</dbReference>
<dbReference type="PANTHER" id="PTHR30345">
    <property type="entry name" value="RIBOSE-5-PHOSPHATE ISOMERASE B"/>
    <property type="match status" value="1"/>
</dbReference>
<dbReference type="GO" id="GO:0004751">
    <property type="term" value="F:ribose-5-phosphate isomerase activity"/>
    <property type="evidence" value="ECO:0007669"/>
    <property type="project" value="TreeGrafter"/>
</dbReference>
<name>A0A8J3GRF5_9MICO</name>
<comment type="caution">
    <text evidence="2">The sequence shown here is derived from an EMBL/GenBank/DDBJ whole genome shotgun (WGS) entry which is preliminary data.</text>
</comment>
<dbReference type="PANTHER" id="PTHR30345:SF0">
    <property type="entry name" value="DNA DAMAGE-REPAIR_TOLERATION PROTEIN DRT102"/>
    <property type="match status" value="1"/>
</dbReference>